<evidence type="ECO:0000256" key="2">
    <source>
        <dbReference type="ARBA" id="ARBA00022840"/>
    </source>
</evidence>
<dbReference type="InterPro" id="IPR003593">
    <property type="entry name" value="AAA+_ATPase"/>
</dbReference>
<dbReference type="Gene3D" id="3.40.50.300">
    <property type="entry name" value="P-loop containing nucleotide triphosphate hydrolases"/>
    <property type="match status" value="1"/>
</dbReference>
<dbReference type="PANTHER" id="PTHR43582">
    <property type="entry name" value="LINEARMYCIN RESISTANCE ATP-BINDING PROTEIN LNRL"/>
    <property type="match status" value="1"/>
</dbReference>
<evidence type="ECO:0000313" key="4">
    <source>
        <dbReference type="EMBL" id="VAX38396.1"/>
    </source>
</evidence>
<dbReference type="GO" id="GO:0005524">
    <property type="term" value="F:ATP binding"/>
    <property type="evidence" value="ECO:0007669"/>
    <property type="project" value="UniProtKB-KW"/>
</dbReference>
<dbReference type="SMART" id="SM00382">
    <property type="entry name" value="AAA"/>
    <property type="match status" value="1"/>
</dbReference>
<dbReference type="PROSITE" id="PS00211">
    <property type="entry name" value="ABC_TRANSPORTER_1"/>
    <property type="match status" value="1"/>
</dbReference>
<keyword evidence="1" id="KW-0547">Nucleotide-binding</keyword>
<dbReference type="InterPro" id="IPR017871">
    <property type="entry name" value="ABC_transporter-like_CS"/>
</dbReference>
<evidence type="ECO:0000256" key="1">
    <source>
        <dbReference type="ARBA" id="ARBA00022741"/>
    </source>
</evidence>
<organism evidence="4">
    <name type="scientific">hydrothermal vent metagenome</name>
    <dbReference type="NCBI Taxonomy" id="652676"/>
    <lineage>
        <taxon>unclassified sequences</taxon>
        <taxon>metagenomes</taxon>
        <taxon>ecological metagenomes</taxon>
    </lineage>
</organism>
<dbReference type="EMBL" id="UOGL01000195">
    <property type="protein sequence ID" value="VAX38396.1"/>
    <property type="molecule type" value="Genomic_DNA"/>
</dbReference>
<dbReference type="SUPFAM" id="SSF52540">
    <property type="entry name" value="P-loop containing nucleoside triphosphate hydrolases"/>
    <property type="match status" value="1"/>
</dbReference>
<dbReference type="GO" id="GO:0016887">
    <property type="term" value="F:ATP hydrolysis activity"/>
    <property type="evidence" value="ECO:0007669"/>
    <property type="project" value="InterPro"/>
</dbReference>
<sequence length="345" mass="37980">MSLYVEKLTAYYLYTLSDTTMSLLEVEHLKKTFGDFVAVDDVSFQVNAGEVFGLLGPNGAGKSTTMNMICGLLEPDAGALRIDGKPISFTDRSSRISLGMVPQDLAIYPELTGFENLDFFGKLYGIAGAELSTRIENALERVGLSARAKDLAGHYSGGMKRRLNFAVALLHQPKLLILDEPTVGVDPQSRFHLLDCIRDLHNNGVAAIYCSHYMEEVQTLCKRVAIIDHGKMLACDSIENLLGQLDSHISLSLKDVPKQLETALLQQHGISLLNEKELGKKQKTETNETTFVLSGHQQKESSLNHQLAAVLQQIEQAGANIISIETNAPNLERLFLKLTGHTLRD</sequence>
<protein>
    <submittedName>
        <fullName evidence="4">Efflux ABC transporter, ATP-binding protein</fullName>
    </submittedName>
</protein>
<dbReference type="Pfam" id="PF00005">
    <property type="entry name" value="ABC_tran"/>
    <property type="match status" value="1"/>
</dbReference>
<dbReference type="PROSITE" id="PS50893">
    <property type="entry name" value="ABC_TRANSPORTER_2"/>
    <property type="match status" value="1"/>
</dbReference>
<feature type="domain" description="ABC transporter" evidence="3">
    <location>
        <begin position="24"/>
        <end position="254"/>
    </location>
</feature>
<gene>
    <name evidence="4" type="ORF">MNBD_PLANCTO02-886</name>
</gene>
<dbReference type="InterPro" id="IPR003439">
    <property type="entry name" value="ABC_transporter-like_ATP-bd"/>
</dbReference>
<reference evidence="4" key="1">
    <citation type="submission" date="2018-06" db="EMBL/GenBank/DDBJ databases">
        <authorList>
            <person name="Zhirakovskaya E."/>
        </authorList>
    </citation>
    <scope>NUCLEOTIDE SEQUENCE</scope>
</reference>
<evidence type="ECO:0000259" key="3">
    <source>
        <dbReference type="PROSITE" id="PS50893"/>
    </source>
</evidence>
<keyword evidence="2 4" id="KW-0067">ATP-binding</keyword>
<dbReference type="PANTHER" id="PTHR43582:SF2">
    <property type="entry name" value="LINEARMYCIN RESISTANCE ATP-BINDING PROTEIN LNRL"/>
    <property type="match status" value="1"/>
</dbReference>
<proteinExistence type="predicted"/>
<accession>A0A3B1D676</accession>
<name>A0A3B1D676_9ZZZZ</name>
<dbReference type="InterPro" id="IPR027417">
    <property type="entry name" value="P-loop_NTPase"/>
</dbReference>
<dbReference type="AlphaFoldDB" id="A0A3B1D676"/>